<sequence>MSIDINHGLQRRTIKIGSALKKLFEDGCSAKTRGSPLNSGYQKSDILKNPILNMVAEKLCKSPAQVALCWALEMDHSVLPKGTNETRLKENFDVFDWSIPEDLFAKFSEIEQASYEKSDILKNPILNMVAEKLRKSPAQVALCWALEMGHSVLPQGTNGTRLKENFDVFDWSIPEDLFAKFSEIEQASYQKSDILKNPILNMVAEKLRMSPAQVALCWALEMDHSVLPKGTNETRLKENFDVFDWSIPEDLFAKFSEIEQACYQKSDILKNPILNMVAEKLRKSPAQVALCWALEMGHIVLPKGTDETRLKENFDVFDWSIPEDLFAKFSEIEQASYQKSDILKNPILNMVAEKLRRSPAQVALCWALEMGHSVLPKGTNETRLKENFDVFDWSIPEDLFAKFSEIEQANPLACQLEEGINNHNFTHSGYSPLGSPGYQKSDILKNPILNMVAEKLRRSPAQVALCWALEMGHSVLPKGTNETRLKENFDVFDCSIPEDLCAKFSEIEQASSHFSTHTTLKSSV</sequence>
<keyword evidence="2" id="KW-1185">Reference proteome</keyword>
<comment type="caution">
    <text evidence="1">The sequence shown here is derived from an EMBL/GenBank/DDBJ whole genome shotgun (WGS) entry which is preliminary data.</text>
</comment>
<gene>
    <name evidence="1" type="ORF">LOK49_LG11G00829</name>
</gene>
<proteinExistence type="predicted"/>
<reference evidence="1 2" key="1">
    <citation type="journal article" date="2022" name="Plant J.">
        <title>Chromosome-level genome of Camellia lanceoleosa provides a valuable resource for understanding genome evolution and self-incompatibility.</title>
        <authorList>
            <person name="Gong W."/>
            <person name="Xiao S."/>
            <person name="Wang L."/>
            <person name="Liao Z."/>
            <person name="Chang Y."/>
            <person name="Mo W."/>
            <person name="Hu G."/>
            <person name="Li W."/>
            <person name="Zhao G."/>
            <person name="Zhu H."/>
            <person name="Hu X."/>
            <person name="Ji K."/>
            <person name="Xiang X."/>
            <person name="Song Q."/>
            <person name="Yuan D."/>
            <person name="Jin S."/>
            <person name="Zhang L."/>
        </authorList>
    </citation>
    <scope>NUCLEOTIDE SEQUENCE [LARGE SCALE GENOMIC DNA]</scope>
    <source>
        <strain evidence="1">SQ_2022a</strain>
    </source>
</reference>
<dbReference type="EMBL" id="CM045769">
    <property type="protein sequence ID" value="KAI7993985.1"/>
    <property type="molecule type" value="Genomic_DNA"/>
</dbReference>
<evidence type="ECO:0000313" key="2">
    <source>
        <dbReference type="Proteomes" id="UP001060215"/>
    </source>
</evidence>
<accession>A0ACC0G0X2</accession>
<protein>
    <submittedName>
        <fullName evidence="1">Uncharacterized protein</fullName>
    </submittedName>
</protein>
<name>A0ACC0G0X2_9ERIC</name>
<evidence type="ECO:0000313" key="1">
    <source>
        <dbReference type="EMBL" id="KAI7993985.1"/>
    </source>
</evidence>
<organism evidence="1 2">
    <name type="scientific">Camellia lanceoleosa</name>
    <dbReference type="NCBI Taxonomy" id="1840588"/>
    <lineage>
        <taxon>Eukaryota</taxon>
        <taxon>Viridiplantae</taxon>
        <taxon>Streptophyta</taxon>
        <taxon>Embryophyta</taxon>
        <taxon>Tracheophyta</taxon>
        <taxon>Spermatophyta</taxon>
        <taxon>Magnoliopsida</taxon>
        <taxon>eudicotyledons</taxon>
        <taxon>Gunneridae</taxon>
        <taxon>Pentapetalae</taxon>
        <taxon>asterids</taxon>
        <taxon>Ericales</taxon>
        <taxon>Theaceae</taxon>
        <taxon>Camellia</taxon>
    </lineage>
</organism>
<dbReference type="Proteomes" id="UP001060215">
    <property type="component" value="Chromosome 12"/>
</dbReference>